<feature type="domain" description="Reticulon" evidence="7">
    <location>
        <begin position="15"/>
        <end position="204"/>
    </location>
</feature>
<reference evidence="8" key="1">
    <citation type="submission" date="2018-02" db="EMBL/GenBank/DDBJ databases">
        <authorList>
            <person name="Cohen D.B."/>
            <person name="Kent A.D."/>
        </authorList>
    </citation>
    <scope>NUCLEOTIDE SEQUENCE</scope>
</reference>
<gene>
    <name evidence="8" type="ORF">FSB_LOCUS20010</name>
</gene>
<accession>A0A2N9FY05</accession>
<sequence>MSSATQSSLPKSDALRDIFLWKRKEQSMLVLLISTATWVLLEVYQFNFITVISWAAMFILTSLFLWANILRLLGKDVKNMSRLEISGESAIEMANSIRTWIEEGIRWMFRVSAEREWFVFARTVAGLLLLSYVGIFSDLLTLLYIGIVTGITVPVLYMKYEDNIKRQMEWVKVKSRRFYDMVDEKVVKNMQNRIVKGKKEKKVE</sequence>
<dbReference type="PANTHER" id="PTHR10994">
    <property type="entry name" value="RETICULON"/>
    <property type="match status" value="1"/>
</dbReference>
<evidence type="ECO:0000256" key="2">
    <source>
        <dbReference type="ARBA" id="ARBA00022692"/>
    </source>
</evidence>
<dbReference type="EMBL" id="OIVN01001280">
    <property type="protein sequence ID" value="SPC92128.1"/>
    <property type="molecule type" value="Genomic_DNA"/>
</dbReference>
<dbReference type="GO" id="GO:0005789">
    <property type="term" value="C:endoplasmic reticulum membrane"/>
    <property type="evidence" value="ECO:0007669"/>
    <property type="project" value="UniProtKB-SubCell"/>
</dbReference>
<evidence type="ECO:0000256" key="5">
    <source>
        <dbReference type="ARBA" id="ARBA00023136"/>
    </source>
</evidence>
<organism evidence="8">
    <name type="scientific">Fagus sylvatica</name>
    <name type="common">Beechnut</name>
    <dbReference type="NCBI Taxonomy" id="28930"/>
    <lineage>
        <taxon>Eukaryota</taxon>
        <taxon>Viridiplantae</taxon>
        <taxon>Streptophyta</taxon>
        <taxon>Embryophyta</taxon>
        <taxon>Tracheophyta</taxon>
        <taxon>Spermatophyta</taxon>
        <taxon>Magnoliopsida</taxon>
        <taxon>eudicotyledons</taxon>
        <taxon>Gunneridae</taxon>
        <taxon>Pentapetalae</taxon>
        <taxon>rosids</taxon>
        <taxon>fabids</taxon>
        <taxon>Fagales</taxon>
        <taxon>Fagaceae</taxon>
        <taxon>Fagus</taxon>
    </lineage>
</organism>
<feature type="transmembrane region" description="Helical" evidence="6">
    <location>
        <begin position="141"/>
        <end position="158"/>
    </location>
</feature>
<protein>
    <recommendedName>
        <fullName evidence="6">Reticulon-like protein</fullName>
    </recommendedName>
</protein>
<proteinExistence type="predicted"/>
<dbReference type="InterPro" id="IPR045064">
    <property type="entry name" value="Reticulon-like"/>
</dbReference>
<keyword evidence="5 6" id="KW-0472">Membrane</keyword>
<dbReference type="InterPro" id="IPR003388">
    <property type="entry name" value="Reticulon"/>
</dbReference>
<dbReference type="GO" id="GO:0009617">
    <property type="term" value="P:response to bacterium"/>
    <property type="evidence" value="ECO:0007669"/>
    <property type="project" value="InterPro"/>
</dbReference>
<evidence type="ECO:0000256" key="3">
    <source>
        <dbReference type="ARBA" id="ARBA00022824"/>
    </source>
</evidence>
<feature type="transmembrane region" description="Helical" evidence="6">
    <location>
        <begin position="52"/>
        <end position="73"/>
    </location>
</feature>
<name>A0A2N9FY05_FAGSY</name>
<dbReference type="AlphaFoldDB" id="A0A2N9FY05"/>
<keyword evidence="3 6" id="KW-0256">Endoplasmic reticulum</keyword>
<comment type="subcellular location">
    <subcellularLocation>
        <location evidence="1 6">Endoplasmic reticulum membrane</location>
        <topology evidence="1 6">Multi-pass membrane protein</topology>
    </subcellularLocation>
</comment>
<evidence type="ECO:0000256" key="1">
    <source>
        <dbReference type="ARBA" id="ARBA00004477"/>
    </source>
</evidence>
<feature type="transmembrane region" description="Helical" evidence="6">
    <location>
        <begin position="117"/>
        <end position="135"/>
    </location>
</feature>
<dbReference type="Pfam" id="PF02453">
    <property type="entry name" value="Reticulon"/>
    <property type="match status" value="1"/>
</dbReference>
<dbReference type="PROSITE" id="PS50845">
    <property type="entry name" value="RETICULON"/>
    <property type="match status" value="1"/>
</dbReference>
<evidence type="ECO:0000313" key="8">
    <source>
        <dbReference type="EMBL" id="SPC92128.1"/>
    </source>
</evidence>
<keyword evidence="2 6" id="KW-0812">Transmembrane</keyword>
<evidence type="ECO:0000256" key="4">
    <source>
        <dbReference type="ARBA" id="ARBA00022989"/>
    </source>
</evidence>
<evidence type="ECO:0000256" key="6">
    <source>
        <dbReference type="RuleBase" id="RU363132"/>
    </source>
</evidence>
<dbReference type="PANTHER" id="PTHR10994:SF145">
    <property type="entry name" value="RETICULON-LIKE PROTEIN B13"/>
    <property type="match status" value="1"/>
</dbReference>
<evidence type="ECO:0000259" key="7">
    <source>
        <dbReference type="PROSITE" id="PS50845"/>
    </source>
</evidence>
<keyword evidence="4 6" id="KW-1133">Transmembrane helix</keyword>